<protein>
    <submittedName>
        <fullName evidence="8">Uncharacterized protein</fullName>
    </submittedName>
</protein>
<keyword evidence="4" id="KW-0813">Transport</keyword>
<dbReference type="InterPro" id="IPR044189">
    <property type="entry name" value="XPO4/7-like"/>
</dbReference>
<comment type="caution">
    <text evidence="8">The sequence shown here is derived from an EMBL/GenBank/DDBJ whole genome shotgun (WGS) entry which is preliminary data.</text>
</comment>
<evidence type="ECO:0000313" key="8">
    <source>
        <dbReference type="EMBL" id="CAF4418683.1"/>
    </source>
</evidence>
<keyword evidence="6" id="KW-0653">Protein transport</keyword>
<evidence type="ECO:0000256" key="3">
    <source>
        <dbReference type="ARBA" id="ARBA00009466"/>
    </source>
</evidence>
<dbReference type="AlphaFoldDB" id="A0A820Q599"/>
<feature type="non-terminal residue" evidence="8">
    <location>
        <position position="94"/>
    </location>
</feature>
<evidence type="ECO:0000256" key="1">
    <source>
        <dbReference type="ARBA" id="ARBA00004123"/>
    </source>
</evidence>
<dbReference type="Proteomes" id="UP000663868">
    <property type="component" value="Unassembled WGS sequence"/>
</dbReference>
<evidence type="ECO:0000256" key="2">
    <source>
        <dbReference type="ARBA" id="ARBA00004496"/>
    </source>
</evidence>
<evidence type="ECO:0000256" key="7">
    <source>
        <dbReference type="ARBA" id="ARBA00023242"/>
    </source>
</evidence>
<accession>A0A820Q599</accession>
<evidence type="ECO:0000313" key="9">
    <source>
        <dbReference type="Proteomes" id="UP000663868"/>
    </source>
</evidence>
<comment type="similarity">
    <text evidence="3">Belongs to the exportin family.</text>
</comment>
<name>A0A820Q599_9BILA</name>
<dbReference type="PANTHER" id="PTHR12596:SF2">
    <property type="entry name" value="EXPORTIN-7 ISOFORM X1"/>
    <property type="match status" value="1"/>
</dbReference>
<evidence type="ECO:0000256" key="6">
    <source>
        <dbReference type="ARBA" id="ARBA00022927"/>
    </source>
</evidence>
<comment type="subcellular location">
    <subcellularLocation>
        <location evidence="2">Cytoplasm</location>
    </subcellularLocation>
    <subcellularLocation>
        <location evidence="1">Nucleus</location>
    </subcellularLocation>
</comment>
<gene>
    <name evidence="8" type="ORF">KXQ929_LOCUS52046</name>
</gene>
<proteinExistence type="inferred from homology"/>
<feature type="non-terminal residue" evidence="8">
    <location>
        <position position="1"/>
    </location>
</feature>
<organism evidence="8 9">
    <name type="scientific">Adineta steineri</name>
    <dbReference type="NCBI Taxonomy" id="433720"/>
    <lineage>
        <taxon>Eukaryota</taxon>
        <taxon>Metazoa</taxon>
        <taxon>Spiralia</taxon>
        <taxon>Gnathifera</taxon>
        <taxon>Rotifera</taxon>
        <taxon>Eurotatoria</taxon>
        <taxon>Bdelloidea</taxon>
        <taxon>Adinetida</taxon>
        <taxon>Adinetidae</taxon>
        <taxon>Adineta</taxon>
    </lineage>
</organism>
<dbReference type="EMBL" id="CAJOBB010026823">
    <property type="protein sequence ID" value="CAF4418683.1"/>
    <property type="molecule type" value="Genomic_DNA"/>
</dbReference>
<keyword evidence="5" id="KW-0963">Cytoplasm</keyword>
<keyword evidence="7" id="KW-0539">Nucleus</keyword>
<dbReference type="GO" id="GO:0005737">
    <property type="term" value="C:cytoplasm"/>
    <property type="evidence" value="ECO:0007669"/>
    <property type="project" value="UniProtKB-SubCell"/>
</dbReference>
<sequence>QLSSVRRSLLNTNERLIVFNLLTYGIRSILEQPGGLLSDEKSLHEFCRLIARLKSNAQLHELVRIDNYPLFMERLFRFTIDHLLSVHHHRQYHL</sequence>
<evidence type="ECO:0000256" key="4">
    <source>
        <dbReference type="ARBA" id="ARBA00022448"/>
    </source>
</evidence>
<dbReference type="GO" id="GO:0006611">
    <property type="term" value="P:protein export from nucleus"/>
    <property type="evidence" value="ECO:0007669"/>
    <property type="project" value="TreeGrafter"/>
</dbReference>
<dbReference type="PANTHER" id="PTHR12596">
    <property type="entry name" value="EXPORTIN 4,7-RELATED"/>
    <property type="match status" value="1"/>
</dbReference>
<dbReference type="GO" id="GO:0005643">
    <property type="term" value="C:nuclear pore"/>
    <property type="evidence" value="ECO:0007669"/>
    <property type="project" value="TreeGrafter"/>
</dbReference>
<evidence type="ECO:0000256" key="5">
    <source>
        <dbReference type="ARBA" id="ARBA00022490"/>
    </source>
</evidence>
<reference evidence="8" key="1">
    <citation type="submission" date="2021-02" db="EMBL/GenBank/DDBJ databases">
        <authorList>
            <person name="Nowell W R."/>
        </authorList>
    </citation>
    <scope>NUCLEOTIDE SEQUENCE</scope>
</reference>
<dbReference type="GO" id="GO:0005049">
    <property type="term" value="F:nuclear export signal receptor activity"/>
    <property type="evidence" value="ECO:0007669"/>
    <property type="project" value="InterPro"/>
</dbReference>